<gene>
    <name evidence="10" type="ORF">ACFQ1M_00310</name>
</gene>
<evidence type="ECO:0000256" key="3">
    <source>
        <dbReference type="ARBA" id="ARBA00022475"/>
    </source>
</evidence>
<organism evidence="10 11">
    <name type="scientific">Sungkyunkwania multivorans</name>
    <dbReference type="NCBI Taxonomy" id="1173618"/>
    <lineage>
        <taxon>Bacteria</taxon>
        <taxon>Pseudomonadati</taxon>
        <taxon>Bacteroidota</taxon>
        <taxon>Flavobacteriia</taxon>
        <taxon>Flavobacteriales</taxon>
        <taxon>Flavobacteriaceae</taxon>
        <taxon>Sungkyunkwania</taxon>
    </lineage>
</organism>
<dbReference type="Proteomes" id="UP001596978">
    <property type="component" value="Unassembled WGS sequence"/>
</dbReference>
<dbReference type="InterPro" id="IPR045275">
    <property type="entry name" value="MscS_archaea/bacteria_type"/>
</dbReference>
<keyword evidence="11" id="KW-1185">Reference proteome</keyword>
<dbReference type="RefSeq" id="WP_386402228.1">
    <property type="nucleotide sequence ID" value="NZ_JBHTJH010000001.1"/>
</dbReference>
<name>A0ABW3CSI9_9FLAO</name>
<dbReference type="SUPFAM" id="SSF82689">
    <property type="entry name" value="Mechanosensitive channel protein MscS (YggB), C-terminal domain"/>
    <property type="match status" value="1"/>
</dbReference>
<dbReference type="Gene3D" id="2.30.30.60">
    <property type="match status" value="1"/>
</dbReference>
<dbReference type="SUPFAM" id="SSF82861">
    <property type="entry name" value="Mechanosensitive channel protein MscS (YggB), transmembrane region"/>
    <property type="match status" value="1"/>
</dbReference>
<evidence type="ECO:0000256" key="2">
    <source>
        <dbReference type="ARBA" id="ARBA00008017"/>
    </source>
</evidence>
<dbReference type="InterPro" id="IPR049278">
    <property type="entry name" value="MS_channel_C"/>
</dbReference>
<dbReference type="InterPro" id="IPR023408">
    <property type="entry name" value="MscS_beta-dom_sf"/>
</dbReference>
<dbReference type="Gene3D" id="1.10.287.1260">
    <property type="match status" value="1"/>
</dbReference>
<evidence type="ECO:0000259" key="8">
    <source>
        <dbReference type="Pfam" id="PF00924"/>
    </source>
</evidence>
<evidence type="ECO:0000313" key="11">
    <source>
        <dbReference type="Proteomes" id="UP001596978"/>
    </source>
</evidence>
<protein>
    <submittedName>
        <fullName evidence="10">Mechanosensitive ion channel family protein</fullName>
    </submittedName>
</protein>
<comment type="caution">
    <text evidence="10">The sequence shown here is derived from an EMBL/GenBank/DDBJ whole genome shotgun (WGS) entry which is preliminary data.</text>
</comment>
<accession>A0ABW3CSI9</accession>
<dbReference type="EMBL" id="JBHTJH010000001">
    <property type="protein sequence ID" value="MFD0860633.1"/>
    <property type="molecule type" value="Genomic_DNA"/>
</dbReference>
<feature type="transmembrane region" description="Helical" evidence="7">
    <location>
        <begin position="31"/>
        <end position="51"/>
    </location>
</feature>
<keyword evidence="5 7" id="KW-1133">Transmembrane helix</keyword>
<feature type="domain" description="Mechanosensitive ion channel MscS C-terminal" evidence="9">
    <location>
        <begin position="192"/>
        <end position="277"/>
    </location>
</feature>
<dbReference type="Pfam" id="PF00924">
    <property type="entry name" value="MS_channel_2nd"/>
    <property type="match status" value="1"/>
</dbReference>
<comment type="subcellular location">
    <subcellularLocation>
        <location evidence="1">Cell membrane</location>
        <topology evidence="1">Multi-pass membrane protein</topology>
    </subcellularLocation>
</comment>
<reference evidence="11" key="1">
    <citation type="journal article" date="2019" name="Int. J. Syst. Evol. Microbiol.">
        <title>The Global Catalogue of Microorganisms (GCM) 10K type strain sequencing project: providing services to taxonomists for standard genome sequencing and annotation.</title>
        <authorList>
            <consortium name="The Broad Institute Genomics Platform"/>
            <consortium name="The Broad Institute Genome Sequencing Center for Infectious Disease"/>
            <person name="Wu L."/>
            <person name="Ma J."/>
        </authorList>
    </citation>
    <scope>NUCLEOTIDE SEQUENCE [LARGE SCALE GENOMIC DNA]</scope>
    <source>
        <strain evidence="11">CCUG 62952</strain>
    </source>
</reference>
<feature type="transmembrane region" description="Helical" evidence="7">
    <location>
        <begin position="71"/>
        <end position="92"/>
    </location>
</feature>
<evidence type="ECO:0000256" key="1">
    <source>
        <dbReference type="ARBA" id="ARBA00004651"/>
    </source>
</evidence>
<dbReference type="Pfam" id="PF21082">
    <property type="entry name" value="MS_channel_3rd"/>
    <property type="match status" value="1"/>
</dbReference>
<evidence type="ECO:0000256" key="4">
    <source>
        <dbReference type="ARBA" id="ARBA00022692"/>
    </source>
</evidence>
<dbReference type="InterPro" id="IPR010920">
    <property type="entry name" value="LSM_dom_sf"/>
</dbReference>
<sequence length="295" mass="32781">MSIQLAEKAKNAWDKMITRLEGWLDALIVNLPNLIIAIVVFSLSLILSKYISRLVLKVLKKSKLQPSMRNLISKIVSIMIVLLGLFLILGILNLSKTLNTVLAGAGVAGLAVGLALQGALANTYSGIVLSYIKNIKFGDWVTTNGYEGEVVDIDLRAVTLKEVDNNLVYIPNKLVVEKPIKNHSITDQSRVIVNCGVGYGSDLRKVRDIVVQVIVDNFDYVNKAEDVIFLYREFGDSSINFETRFWINSKSGLEVAKAKTEAIILIKDAFDENGINIPFPIRTMNFPEVLKIEQK</sequence>
<evidence type="ECO:0000256" key="7">
    <source>
        <dbReference type="SAM" id="Phobius"/>
    </source>
</evidence>
<keyword evidence="4 7" id="KW-0812">Transmembrane</keyword>
<keyword evidence="6 7" id="KW-0472">Membrane</keyword>
<evidence type="ECO:0000313" key="10">
    <source>
        <dbReference type="EMBL" id="MFD0860633.1"/>
    </source>
</evidence>
<dbReference type="InterPro" id="IPR008910">
    <property type="entry name" value="MSC_TM_helix"/>
</dbReference>
<evidence type="ECO:0000256" key="6">
    <source>
        <dbReference type="ARBA" id="ARBA00023136"/>
    </source>
</evidence>
<dbReference type="Gene3D" id="3.30.70.100">
    <property type="match status" value="1"/>
</dbReference>
<comment type="similarity">
    <text evidence="2">Belongs to the MscS (TC 1.A.23) family.</text>
</comment>
<dbReference type="InterPro" id="IPR006685">
    <property type="entry name" value="MscS_channel_2nd"/>
</dbReference>
<dbReference type="Pfam" id="PF05552">
    <property type="entry name" value="MS_channel_1st_1"/>
    <property type="match status" value="1"/>
</dbReference>
<dbReference type="PANTHER" id="PTHR30221:SF1">
    <property type="entry name" value="SMALL-CONDUCTANCE MECHANOSENSITIVE CHANNEL"/>
    <property type="match status" value="1"/>
</dbReference>
<dbReference type="SUPFAM" id="SSF50182">
    <property type="entry name" value="Sm-like ribonucleoproteins"/>
    <property type="match status" value="1"/>
</dbReference>
<proteinExistence type="inferred from homology"/>
<feature type="domain" description="Mechanosensitive ion channel MscS" evidence="8">
    <location>
        <begin position="120"/>
        <end position="184"/>
    </location>
</feature>
<dbReference type="PANTHER" id="PTHR30221">
    <property type="entry name" value="SMALL-CONDUCTANCE MECHANOSENSITIVE CHANNEL"/>
    <property type="match status" value="1"/>
</dbReference>
<dbReference type="InterPro" id="IPR011014">
    <property type="entry name" value="MscS_channel_TM-2"/>
</dbReference>
<keyword evidence="3" id="KW-1003">Cell membrane</keyword>
<dbReference type="InterPro" id="IPR011066">
    <property type="entry name" value="MscS_channel_C_sf"/>
</dbReference>
<evidence type="ECO:0000259" key="9">
    <source>
        <dbReference type="Pfam" id="PF21082"/>
    </source>
</evidence>
<evidence type="ECO:0000256" key="5">
    <source>
        <dbReference type="ARBA" id="ARBA00022989"/>
    </source>
</evidence>